<evidence type="ECO:0000313" key="11">
    <source>
        <dbReference type="Proteomes" id="UP001152797"/>
    </source>
</evidence>
<accession>A0A9P1C912</accession>
<dbReference type="Pfam" id="PF04998">
    <property type="entry name" value="RNA_pol_Rpb1_5"/>
    <property type="match status" value="1"/>
</dbReference>
<dbReference type="EMBL" id="CAMXCT020001147">
    <property type="protein sequence ID" value="CAL1140614.1"/>
    <property type="molecule type" value="Genomic_DNA"/>
</dbReference>
<keyword evidence="4" id="KW-0808">Transferase</keyword>
<dbReference type="AlphaFoldDB" id="A0A9P1C912"/>
<comment type="function">
    <text evidence="1">DNA-dependent RNA polymerase catalyzes the transcription of DNA into RNA using the four ribonucleoside triphosphates as substrates.</text>
</comment>
<protein>
    <recommendedName>
        <fullName evidence="2">DNA-directed RNA polymerase</fullName>
        <ecNumber evidence="2">2.7.7.6</ecNumber>
    </recommendedName>
</protein>
<dbReference type="EMBL" id="CAMXCT010001147">
    <property type="protein sequence ID" value="CAI3987239.1"/>
    <property type="molecule type" value="Genomic_DNA"/>
</dbReference>
<evidence type="ECO:0000256" key="2">
    <source>
        <dbReference type="ARBA" id="ARBA00012418"/>
    </source>
</evidence>
<comment type="catalytic activity">
    <reaction evidence="7">
        <text>RNA(n) + a ribonucleoside 5'-triphosphate = RNA(n+1) + diphosphate</text>
        <dbReference type="Rhea" id="RHEA:21248"/>
        <dbReference type="Rhea" id="RHEA-COMP:14527"/>
        <dbReference type="Rhea" id="RHEA-COMP:17342"/>
        <dbReference type="ChEBI" id="CHEBI:33019"/>
        <dbReference type="ChEBI" id="CHEBI:61557"/>
        <dbReference type="ChEBI" id="CHEBI:140395"/>
        <dbReference type="EC" id="2.7.7.6"/>
    </reaction>
</comment>
<dbReference type="InterPro" id="IPR007081">
    <property type="entry name" value="RNA_pol_Rpb1_5"/>
</dbReference>
<dbReference type="PANTHER" id="PTHR19376">
    <property type="entry name" value="DNA-DIRECTED RNA POLYMERASE"/>
    <property type="match status" value="1"/>
</dbReference>
<evidence type="ECO:0000313" key="9">
    <source>
        <dbReference type="EMBL" id="CAI3987239.1"/>
    </source>
</evidence>
<evidence type="ECO:0000313" key="10">
    <source>
        <dbReference type="EMBL" id="CAL4774551.1"/>
    </source>
</evidence>
<feature type="domain" description="RNA polymerase Rpb1" evidence="8">
    <location>
        <begin position="20"/>
        <end position="218"/>
    </location>
</feature>
<keyword evidence="11" id="KW-1185">Reference proteome</keyword>
<dbReference type="EC" id="2.7.7.6" evidence="2"/>
<comment type="caution">
    <text evidence="9">The sequence shown here is derived from an EMBL/GenBank/DDBJ whole genome shotgun (WGS) entry which is preliminary data.</text>
</comment>
<dbReference type="InterPro" id="IPR045867">
    <property type="entry name" value="DNA-dir_RpoC_beta_prime"/>
</dbReference>
<reference evidence="10 11" key="2">
    <citation type="submission" date="2024-05" db="EMBL/GenBank/DDBJ databases">
        <authorList>
            <person name="Chen Y."/>
            <person name="Shah S."/>
            <person name="Dougan E. K."/>
            <person name="Thang M."/>
            <person name="Chan C."/>
        </authorList>
    </citation>
    <scope>NUCLEOTIDE SEQUENCE [LARGE SCALE GENOMIC DNA]</scope>
</reference>
<keyword evidence="6" id="KW-0804">Transcription</keyword>
<dbReference type="PANTHER" id="PTHR19376:SF54">
    <property type="entry name" value="DNA-DIRECTED RNA POLYMERASE SUBUNIT BETA"/>
    <property type="match status" value="1"/>
</dbReference>
<dbReference type="Gene3D" id="1.10.1790.20">
    <property type="match status" value="1"/>
</dbReference>
<name>A0A9P1C912_9DINO</name>
<dbReference type="EMBL" id="CAMXCT030001147">
    <property type="protein sequence ID" value="CAL4774551.1"/>
    <property type="molecule type" value="Genomic_DNA"/>
</dbReference>
<dbReference type="GO" id="GO:0006351">
    <property type="term" value="P:DNA-templated transcription"/>
    <property type="evidence" value="ECO:0007669"/>
    <property type="project" value="InterPro"/>
</dbReference>
<dbReference type="SUPFAM" id="SSF64484">
    <property type="entry name" value="beta and beta-prime subunits of DNA dependent RNA-polymerase"/>
    <property type="match status" value="1"/>
</dbReference>
<proteinExistence type="predicted"/>
<evidence type="ECO:0000256" key="6">
    <source>
        <dbReference type="ARBA" id="ARBA00023163"/>
    </source>
</evidence>
<sequence length="1144" mass="124948">MADAKGQLIDVPIQHCLREGMNVTDMLISGHGARKGVIDTALRTANSGYLYRRLDFTASPVVVRSEDCGTAEGWPMAFEKRKAAEASFADRIRGRVLADDVLHPKDDSLLFQKGHLLTAAEAEAIAQEWKECQEDGLEVPDVMIRTPLTCQQRNGICATCYGEDLSTPGKLAAIGHPSGTIAAQSMGEPGTQLTMRTFHTGGAFEGSAGEGVVAHFTGKVSLTCGSKNISKQHISEAHIAVAKWKRSPQGDIGCVLAKACVLEVEGDGKTQTEELEPGCYVIVLDGAEVSFGQVLYQKPLKNPPSQNDQDVEVLNKPIQSGTSGEVFIQRADAERNCIDGGDLVWVLQGSCLDVQQDKGCSLAVQTGDQLAAGQPIVQEWAQTMQQGVPRFQEPPRTTKTKEALCMRTDFDSFELPAQQTTEYVVRGKIPGALQEDYHGNLPGVRKDLQKGLARSFKNAAKIRKDTVEAPVQVKVFTQVCQDDATGRTTVRTLCNAPSQGTGTVLSPTCREFSVDQLAPSGGLVLQVDWEGATSVLWSPEETIKFSSHSHQDIRNKHDECIGVGRELLFKRSNGNFDVETQESGTVVRRCRQRVYYSADLDNLEGDHWECAIKPGRVFFAPGEYFSEGDWWDAAEDGVYLHQRAIPPQVPVCSKLPSTKAHDDWIVVEILDDPRSNKNVRVLLRHTRRIDLPKHPMPMPMPAESQTMRFWDVPYHGEVVESPAAIILAHEILASVGRHPKDLHCATVSPTGQLVQSSGTFHCGAGDTPLDESSVWKPGDLCVVQHTPLGPSRAAAADSQWQLAEPGHELCTGSEQLIPRRAIPSQTGGIVCRAQLHDTQDSRRLTTVVLNGDDVIRVPCHAEPTCRVGDLLRRHDPLSAKEHCPQPGQVLSIQEVNEESGKYCVLLRKAAAYLVTNKGNIQVKNGSVVQMGDILATEPMPVPRTSDIVQGLPRIDRLFEAAGGQHQKRIDEIFAEEIQHRSGLDAAIHARFRFENELVSEIQSAYGEQGVGISSKHIEVVVRRMTEKCQILKGTSGLPPGTTLQYAQLEALCALQPSGEVQVRPLVMGLTEVGRDNSHVLMAMGFREVDNVLTSAVLHGTGRHALDGVKENLMIGKAASVGSRTSSKKQCMEFDLSRIPKWGND</sequence>
<dbReference type="Proteomes" id="UP001152797">
    <property type="component" value="Unassembled WGS sequence"/>
</dbReference>
<dbReference type="OrthoDB" id="432375at2759"/>
<keyword evidence="3" id="KW-0240">DNA-directed RNA polymerase</keyword>
<evidence type="ECO:0000256" key="3">
    <source>
        <dbReference type="ARBA" id="ARBA00022478"/>
    </source>
</evidence>
<keyword evidence="5" id="KW-0548">Nucleotidyltransferase</keyword>
<dbReference type="GO" id="GO:0003677">
    <property type="term" value="F:DNA binding"/>
    <property type="evidence" value="ECO:0007669"/>
    <property type="project" value="InterPro"/>
</dbReference>
<gene>
    <name evidence="9" type="ORF">C1SCF055_LOCUS14530</name>
</gene>
<reference evidence="9" key="1">
    <citation type="submission" date="2022-10" db="EMBL/GenBank/DDBJ databases">
        <authorList>
            <person name="Chen Y."/>
            <person name="Dougan E. K."/>
            <person name="Chan C."/>
            <person name="Rhodes N."/>
            <person name="Thang M."/>
        </authorList>
    </citation>
    <scope>NUCLEOTIDE SEQUENCE</scope>
</reference>
<evidence type="ECO:0000256" key="5">
    <source>
        <dbReference type="ARBA" id="ARBA00022695"/>
    </source>
</evidence>
<dbReference type="Gene3D" id="6.10.250.2940">
    <property type="match status" value="1"/>
</dbReference>
<organism evidence="9">
    <name type="scientific">Cladocopium goreaui</name>
    <dbReference type="NCBI Taxonomy" id="2562237"/>
    <lineage>
        <taxon>Eukaryota</taxon>
        <taxon>Sar</taxon>
        <taxon>Alveolata</taxon>
        <taxon>Dinophyceae</taxon>
        <taxon>Suessiales</taxon>
        <taxon>Symbiodiniaceae</taxon>
        <taxon>Cladocopium</taxon>
    </lineage>
</organism>
<evidence type="ECO:0000259" key="8">
    <source>
        <dbReference type="Pfam" id="PF04998"/>
    </source>
</evidence>
<evidence type="ECO:0000256" key="1">
    <source>
        <dbReference type="ARBA" id="ARBA00004026"/>
    </source>
</evidence>
<evidence type="ECO:0000256" key="4">
    <source>
        <dbReference type="ARBA" id="ARBA00022679"/>
    </source>
</evidence>
<dbReference type="GO" id="GO:0000428">
    <property type="term" value="C:DNA-directed RNA polymerase complex"/>
    <property type="evidence" value="ECO:0007669"/>
    <property type="project" value="UniProtKB-KW"/>
</dbReference>
<dbReference type="GO" id="GO:0003899">
    <property type="term" value="F:DNA-directed RNA polymerase activity"/>
    <property type="evidence" value="ECO:0007669"/>
    <property type="project" value="UniProtKB-EC"/>
</dbReference>
<evidence type="ECO:0000256" key="7">
    <source>
        <dbReference type="ARBA" id="ARBA00048552"/>
    </source>
</evidence>